<dbReference type="InterPro" id="IPR027417">
    <property type="entry name" value="P-loop_NTPase"/>
</dbReference>
<evidence type="ECO:0000256" key="1">
    <source>
        <dbReference type="ARBA" id="ARBA00022741"/>
    </source>
</evidence>
<gene>
    <name evidence="4" type="ORF">GCM10010885_09980</name>
</gene>
<dbReference type="GO" id="GO:0016887">
    <property type="term" value="F:ATP hydrolysis activity"/>
    <property type="evidence" value="ECO:0007669"/>
    <property type="project" value="InterPro"/>
</dbReference>
<dbReference type="Proteomes" id="UP000637695">
    <property type="component" value="Unassembled WGS sequence"/>
</dbReference>
<dbReference type="SMART" id="SM00382">
    <property type="entry name" value="AAA"/>
    <property type="match status" value="1"/>
</dbReference>
<dbReference type="PANTHER" id="PTHR43158:SF2">
    <property type="entry name" value="SKFA PEPTIDE EXPORT ATP-BINDING PROTEIN SKFE"/>
    <property type="match status" value="1"/>
</dbReference>
<sequence>MTWEPEQNGACYAVTAQDLSKRYGRRTALDRFTVHIPFGCIAGVLGPNGSGKSTFFRTLAGLVRPDAGEVRVLGETPGWQAMRRIAYLPDRARWYAGHRVEDALRWAARLWPGFARDVAEELLVRMDLEPAMDVSGMSRGEEARLMLALCLARQVPLYILDEPFTGIDILSRERILSALIEMASRREMTVLLSTHEIGEVEGVLDYAVFVRGGRVVLAGAAEDIRADQGSMVDVYRRLFAERGRRHDGPDVR</sequence>
<feature type="domain" description="ABC transporter" evidence="3">
    <location>
        <begin position="14"/>
        <end position="237"/>
    </location>
</feature>
<name>A0A917NIC4_9BACL</name>
<reference evidence="4" key="2">
    <citation type="submission" date="2020-09" db="EMBL/GenBank/DDBJ databases">
        <authorList>
            <person name="Sun Q."/>
            <person name="Ohkuma M."/>
        </authorList>
    </citation>
    <scope>NUCLEOTIDE SEQUENCE</scope>
    <source>
        <strain evidence="4">JCM 18487</strain>
    </source>
</reference>
<keyword evidence="1" id="KW-0547">Nucleotide-binding</keyword>
<dbReference type="CDD" id="cd03230">
    <property type="entry name" value="ABC_DR_subfamily_A"/>
    <property type="match status" value="1"/>
</dbReference>
<dbReference type="InterPro" id="IPR003439">
    <property type="entry name" value="ABC_transporter-like_ATP-bd"/>
</dbReference>
<protein>
    <submittedName>
        <fullName evidence="4">ABC transporter</fullName>
    </submittedName>
</protein>
<evidence type="ECO:0000256" key="2">
    <source>
        <dbReference type="ARBA" id="ARBA00022840"/>
    </source>
</evidence>
<keyword evidence="5" id="KW-1185">Reference proteome</keyword>
<evidence type="ECO:0000259" key="3">
    <source>
        <dbReference type="PROSITE" id="PS50893"/>
    </source>
</evidence>
<dbReference type="Pfam" id="PF00005">
    <property type="entry name" value="ABC_tran"/>
    <property type="match status" value="1"/>
</dbReference>
<dbReference type="GO" id="GO:0005524">
    <property type="term" value="F:ATP binding"/>
    <property type="evidence" value="ECO:0007669"/>
    <property type="project" value="UniProtKB-KW"/>
</dbReference>
<accession>A0A917NIC4</accession>
<comment type="caution">
    <text evidence="4">The sequence shown here is derived from an EMBL/GenBank/DDBJ whole genome shotgun (WGS) entry which is preliminary data.</text>
</comment>
<dbReference type="SUPFAM" id="SSF52540">
    <property type="entry name" value="P-loop containing nucleoside triphosphate hydrolases"/>
    <property type="match status" value="1"/>
</dbReference>
<reference evidence="4" key="1">
    <citation type="journal article" date="2014" name="Int. J. Syst. Evol. Microbiol.">
        <title>Complete genome sequence of Corynebacterium casei LMG S-19264T (=DSM 44701T), isolated from a smear-ripened cheese.</title>
        <authorList>
            <consortium name="US DOE Joint Genome Institute (JGI-PGF)"/>
            <person name="Walter F."/>
            <person name="Albersmeier A."/>
            <person name="Kalinowski J."/>
            <person name="Ruckert C."/>
        </authorList>
    </citation>
    <scope>NUCLEOTIDE SEQUENCE</scope>
    <source>
        <strain evidence="4">JCM 18487</strain>
    </source>
</reference>
<dbReference type="EMBL" id="BMOY01000011">
    <property type="protein sequence ID" value="GGJ02681.1"/>
    <property type="molecule type" value="Genomic_DNA"/>
</dbReference>
<dbReference type="AlphaFoldDB" id="A0A917NIC4"/>
<evidence type="ECO:0000313" key="4">
    <source>
        <dbReference type="EMBL" id="GGJ02681.1"/>
    </source>
</evidence>
<evidence type="ECO:0000313" key="5">
    <source>
        <dbReference type="Proteomes" id="UP000637695"/>
    </source>
</evidence>
<dbReference type="Gene3D" id="3.40.50.300">
    <property type="entry name" value="P-loop containing nucleotide triphosphate hydrolases"/>
    <property type="match status" value="1"/>
</dbReference>
<dbReference type="PANTHER" id="PTHR43158">
    <property type="entry name" value="SKFA PEPTIDE EXPORT ATP-BINDING PROTEIN SKFE"/>
    <property type="match status" value="1"/>
</dbReference>
<dbReference type="PROSITE" id="PS50893">
    <property type="entry name" value="ABC_TRANSPORTER_2"/>
    <property type="match status" value="1"/>
</dbReference>
<keyword evidence="2" id="KW-0067">ATP-binding</keyword>
<dbReference type="RefSeq" id="WP_188881527.1">
    <property type="nucleotide sequence ID" value="NZ_BMOY01000011.1"/>
</dbReference>
<dbReference type="InterPro" id="IPR003593">
    <property type="entry name" value="AAA+_ATPase"/>
</dbReference>
<proteinExistence type="predicted"/>
<organism evidence="4 5">
    <name type="scientific">Alicyclobacillus cellulosilyticus</name>
    <dbReference type="NCBI Taxonomy" id="1003997"/>
    <lineage>
        <taxon>Bacteria</taxon>
        <taxon>Bacillati</taxon>
        <taxon>Bacillota</taxon>
        <taxon>Bacilli</taxon>
        <taxon>Bacillales</taxon>
        <taxon>Alicyclobacillaceae</taxon>
        <taxon>Alicyclobacillus</taxon>
    </lineage>
</organism>